<evidence type="ECO:0000256" key="17">
    <source>
        <dbReference type="PIRSR" id="PIRSR640198-3"/>
    </source>
</evidence>
<feature type="region of interest" description="Disordered" evidence="20">
    <location>
        <begin position="431"/>
        <end position="451"/>
    </location>
</feature>
<dbReference type="Gene3D" id="1.25.40.10">
    <property type="entry name" value="Tetratricopeptide repeat domain"/>
    <property type="match status" value="1"/>
</dbReference>
<dbReference type="InterPro" id="IPR003812">
    <property type="entry name" value="Fido"/>
</dbReference>
<proteinExistence type="inferred from homology"/>
<comment type="subcellular location">
    <subcellularLocation>
        <location evidence="1">Membrane</location>
        <topology evidence="1">Single-pass membrane protein</topology>
    </subcellularLocation>
</comment>
<keyword evidence="8 19" id="KW-0802">TPR repeat</keyword>
<dbReference type="EC" id="2.7.7.108" evidence="12"/>
<feature type="glycosylation site" description="N-linked (GlcNAc...) asparagine" evidence="18">
    <location>
        <position position="259"/>
    </location>
</feature>
<dbReference type="PANTHER" id="PTHR13504">
    <property type="entry name" value="FIDO DOMAIN-CONTAINING PROTEIN DDB_G0283145"/>
    <property type="match status" value="1"/>
</dbReference>
<feature type="repeat" description="TPR" evidence="19">
    <location>
        <begin position="91"/>
        <end position="124"/>
    </location>
</feature>
<dbReference type="GeneID" id="116297284"/>
<evidence type="ECO:0000313" key="24">
    <source>
        <dbReference type="RefSeq" id="XP_031561346.1"/>
    </source>
</evidence>
<evidence type="ECO:0000256" key="11">
    <source>
        <dbReference type="ARBA" id="ARBA00023136"/>
    </source>
</evidence>
<gene>
    <name evidence="24" type="primary">LOC116297284</name>
</gene>
<comment type="catalytic activity">
    <reaction evidence="14">
        <text>L-tyrosyl-[protein] + ATP = O-(5'-adenylyl)-L-tyrosyl-[protein] + diphosphate</text>
        <dbReference type="Rhea" id="RHEA:54288"/>
        <dbReference type="Rhea" id="RHEA-COMP:10136"/>
        <dbReference type="Rhea" id="RHEA-COMP:13846"/>
        <dbReference type="ChEBI" id="CHEBI:30616"/>
        <dbReference type="ChEBI" id="CHEBI:33019"/>
        <dbReference type="ChEBI" id="CHEBI:46858"/>
        <dbReference type="ChEBI" id="CHEBI:83624"/>
        <dbReference type="EC" id="2.7.7.108"/>
    </reaction>
</comment>
<evidence type="ECO:0000256" key="6">
    <source>
        <dbReference type="ARBA" id="ARBA00022737"/>
    </source>
</evidence>
<evidence type="ECO:0000256" key="1">
    <source>
        <dbReference type="ARBA" id="ARBA00004167"/>
    </source>
</evidence>
<evidence type="ECO:0000256" key="16">
    <source>
        <dbReference type="PIRSR" id="PIRSR640198-2"/>
    </source>
</evidence>
<evidence type="ECO:0000256" key="13">
    <source>
        <dbReference type="ARBA" id="ARBA00047939"/>
    </source>
</evidence>
<dbReference type="FunCoup" id="A0A6P8I1G2">
    <property type="interactions" value="314"/>
</dbReference>
<feature type="binding site" evidence="16">
    <location>
        <position position="391"/>
    </location>
    <ligand>
        <name>ATP</name>
        <dbReference type="ChEBI" id="CHEBI:30616"/>
    </ligand>
</feature>
<organism evidence="23 24">
    <name type="scientific">Actinia tenebrosa</name>
    <name type="common">Australian red waratah sea anemone</name>
    <dbReference type="NCBI Taxonomy" id="6105"/>
    <lineage>
        <taxon>Eukaryota</taxon>
        <taxon>Metazoa</taxon>
        <taxon>Cnidaria</taxon>
        <taxon>Anthozoa</taxon>
        <taxon>Hexacorallia</taxon>
        <taxon>Actiniaria</taxon>
        <taxon>Actiniidae</taxon>
        <taxon>Actinia</taxon>
    </lineage>
</organism>
<dbReference type="PROSITE" id="PS50005">
    <property type="entry name" value="TPR"/>
    <property type="match status" value="1"/>
</dbReference>
<evidence type="ECO:0000256" key="15">
    <source>
        <dbReference type="PIRSR" id="PIRSR640198-1"/>
    </source>
</evidence>
<evidence type="ECO:0000256" key="20">
    <source>
        <dbReference type="SAM" id="MobiDB-lite"/>
    </source>
</evidence>
<keyword evidence="5" id="KW-0548">Nucleotidyltransferase</keyword>
<keyword evidence="10 21" id="KW-1133">Transmembrane helix</keyword>
<evidence type="ECO:0000256" key="3">
    <source>
        <dbReference type="ARBA" id="ARBA00022679"/>
    </source>
</evidence>
<feature type="site" description="Important for autoinhibition of adenylyltransferase activity" evidence="17">
    <location>
        <position position="218"/>
    </location>
</feature>
<evidence type="ECO:0000256" key="5">
    <source>
        <dbReference type="ARBA" id="ARBA00022695"/>
    </source>
</evidence>
<keyword evidence="3" id="KW-0808">Transferase</keyword>
<evidence type="ECO:0000256" key="9">
    <source>
        <dbReference type="ARBA" id="ARBA00022840"/>
    </source>
</evidence>
<evidence type="ECO:0000259" key="22">
    <source>
        <dbReference type="PROSITE" id="PS51459"/>
    </source>
</evidence>
<evidence type="ECO:0000313" key="23">
    <source>
        <dbReference type="Proteomes" id="UP000515163"/>
    </source>
</evidence>
<evidence type="ECO:0000256" key="10">
    <source>
        <dbReference type="ARBA" id="ARBA00022989"/>
    </source>
</evidence>
<dbReference type="Pfam" id="PF14559">
    <property type="entry name" value="TPR_19"/>
    <property type="match status" value="1"/>
</dbReference>
<dbReference type="InterPro" id="IPR011990">
    <property type="entry name" value="TPR-like_helical_dom_sf"/>
</dbReference>
<accession>A0A6P8I1G2</accession>
<keyword evidence="23" id="KW-1185">Reference proteome</keyword>
<feature type="binding site" evidence="16">
    <location>
        <begin position="383"/>
        <end position="384"/>
    </location>
    <ligand>
        <name>ATP</name>
        <dbReference type="ChEBI" id="CHEBI:30616"/>
    </ligand>
</feature>
<evidence type="ECO:0000256" key="14">
    <source>
        <dbReference type="ARBA" id="ARBA00048696"/>
    </source>
</evidence>
<feature type="transmembrane region" description="Helical" evidence="21">
    <location>
        <begin position="32"/>
        <end position="52"/>
    </location>
</feature>
<feature type="binding site" evidence="16">
    <location>
        <begin position="300"/>
        <end position="303"/>
    </location>
    <ligand>
        <name>ATP</name>
        <dbReference type="ChEBI" id="CHEBI:30616"/>
    </ligand>
</feature>
<dbReference type="OrthoDB" id="439046at2759"/>
<dbReference type="PANTHER" id="PTHR13504:SF34">
    <property type="entry name" value="PROTEIN ADENYLYLTRANSFERASE FICD"/>
    <property type="match status" value="1"/>
</dbReference>
<protein>
    <recommendedName>
        <fullName evidence="12">protein adenylyltransferase</fullName>
        <ecNumber evidence="12">2.7.7.108</ecNumber>
    </recommendedName>
</protein>
<dbReference type="SUPFAM" id="SSF140931">
    <property type="entry name" value="Fic-like"/>
    <property type="match status" value="1"/>
</dbReference>
<evidence type="ECO:0000256" key="19">
    <source>
        <dbReference type="PROSITE-ProRule" id="PRU00339"/>
    </source>
</evidence>
<keyword evidence="11 21" id="KW-0472">Membrane</keyword>
<feature type="binding site" evidence="16">
    <location>
        <begin position="351"/>
        <end position="358"/>
    </location>
    <ligand>
        <name>ATP</name>
        <dbReference type="ChEBI" id="CHEBI:30616"/>
    </ligand>
</feature>
<comment type="catalytic activity">
    <reaction evidence="13">
        <text>L-threonyl-[protein] + ATP = 3-O-(5'-adenylyl)-L-threonyl-[protein] + diphosphate</text>
        <dbReference type="Rhea" id="RHEA:54292"/>
        <dbReference type="Rhea" id="RHEA-COMP:11060"/>
        <dbReference type="Rhea" id="RHEA-COMP:13847"/>
        <dbReference type="ChEBI" id="CHEBI:30013"/>
        <dbReference type="ChEBI" id="CHEBI:30616"/>
        <dbReference type="ChEBI" id="CHEBI:33019"/>
        <dbReference type="ChEBI" id="CHEBI:138113"/>
        <dbReference type="EC" id="2.7.7.108"/>
    </reaction>
</comment>
<dbReference type="RefSeq" id="XP_031561346.1">
    <property type="nucleotide sequence ID" value="XM_031705486.1"/>
</dbReference>
<reference evidence="24" key="1">
    <citation type="submission" date="2025-08" db="UniProtKB">
        <authorList>
            <consortium name="RefSeq"/>
        </authorList>
    </citation>
    <scope>IDENTIFICATION</scope>
    <source>
        <tissue evidence="24">Tentacle</tissue>
    </source>
</reference>
<feature type="active site" evidence="15">
    <location>
        <position position="347"/>
    </location>
</feature>
<evidence type="ECO:0000256" key="21">
    <source>
        <dbReference type="SAM" id="Phobius"/>
    </source>
</evidence>
<dbReference type="InParanoid" id="A0A6P8I1G2"/>
<name>A0A6P8I1G2_ACTTE</name>
<dbReference type="InterPro" id="IPR036597">
    <property type="entry name" value="Fido-like_dom_sf"/>
</dbReference>
<dbReference type="AlphaFoldDB" id="A0A6P8I1G2"/>
<keyword evidence="7 16" id="KW-0547">Nucleotide-binding</keyword>
<dbReference type="InterPro" id="IPR040198">
    <property type="entry name" value="Fido_containing"/>
</dbReference>
<evidence type="ECO:0000256" key="4">
    <source>
        <dbReference type="ARBA" id="ARBA00022692"/>
    </source>
</evidence>
<evidence type="ECO:0000256" key="18">
    <source>
        <dbReference type="PIRSR" id="PIRSR640198-4"/>
    </source>
</evidence>
<evidence type="ECO:0000256" key="8">
    <source>
        <dbReference type="ARBA" id="ARBA00022803"/>
    </source>
</evidence>
<dbReference type="GO" id="GO:0016020">
    <property type="term" value="C:membrane"/>
    <property type="evidence" value="ECO:0007669"/>
    <property type="project" value="UniProtKB-SubCell"/>
</dbReference>
<dbReference type="KEGG" id="aten:116297284"/>
<dbReference type="GO" id="GO:0005524">
    <property type="term" value="F:ATP binding"/>
    <property type="evidence" value="ECO:0007669"/>
    <property type="project" value="UniProtKB-KW"/>
</dbReference>
<keyword evidence="6" id="KW-0677">Repeat</keyword>
<dbReference type="InterPro" id="IPR019734">
    <property type="entry name" value="TPR_rpt"/>
</dbReference>
<keyword evidence="4 21" id="KW-0812">Transmembrane</keyword>
<dbReference type="Pfam" id="PF02661">
    <property type="entry name" value="Fic"/>
    <property type="match status" value="1"/>
</dbReference>
<dbReference type="Proteomes" id="UP000515163">
    <property type="component" value="Unplaced"/>
</dbReference>
<keyword evidence="9 16" id="KW-0067">ATP-binding</keyword>
<evidence type="ECO:0000256" key="7">
    <source>
        <dbReference type="ARBA" id="ARBA00022741"/>
    </source>
</evidence>
<dbReference type="Gene3D" id="1.10.3290.10">
    <property type="entry name" value="Fido-like domain"/>
    <property type="match status" value="1"/>
</dbReference>
<dbReference type="GlyCosmos" id="A0A6P8I1G2">
    <property type="glycosylation" value="1 site, No reported glycans"/>
</dbReference>
<feature type="domain" description="Fido" evidence="22">
    <location>
        <begin position="269"/>
        <end position="404"/>
    </location>
</feature>
<dbReference type="SUPFAM" id="SSF48452">
    <property type="entry name" value="TPR-like"/>
    <property type="match status" value="1"/>
</dbReference>
<sequence>MADDLSQFFLQLCNRSKLQTLLKFNTRNMTSFAHLLLASLVGVFMTVLVMYISTYMGNLFHKSSLEPPGFNLMLAPEQIPRPDPSPLEGEALAALKAAATMKIDGKKEKAIKLFQQAIALAPNHPDILLQYGEFLENEDIVQAEHLYNRALSINPSDSRALTNRQRTLPKVKQIDRDMLDIIDEKRRKLFSLPAGSVTMKRAIREAYYQHIYHSNAIEGNTMTLSMTRAIVETKMGISGKSILEHNEVLGLDEAMKFINGTLVQKSESISVNDILEIHKRVLGHAHPLEAGRYRQTQVFVSDHVPPSPSELGGLMNEFNEWLLSRDPEILHPIEFAALAHYKLVYIHPFTDGNGRTARLLMNTILMRAGFPPVIIRFQDRHNYYEHLNQANHGDVRPFIRFVAACTERTIDAYLASTTIIPLGHKSPGRLTDAHLNEDNDDLSFHNPHSTS</sequence>
<evidence type="ECO:0000256" key="2">
    <source>
        <dbReference type="ARBA" id="ARBA00009742"/>
    </source>
</evidence>
<dbReference type="GO" id="GO:0070733">
    <property type="term" value="F:AMPylase activity"/>
    <property type="evidence" value="ECO:0007669"/>
    <property type="project" value="UniProtKB-EC"/>
</dbReference>
<comment type="similarity">
    <text evidence="2">Belongs to the fic family.</text>
</comment>
<evidence type="ECO:0000256" key="12">
    <source>
        <dbReference type="ARBA" id="ARBA00034531"/>
    </source>
</evidence>
<dbReference type="PROSITE" id="PS51459">
    <property type="entry name" value="FIDO"/>
    <property type="match status" value="1"/>
</dbReference>